<evidence type="ECO:0000313" key="2">
    <source>
        <dbReference type="Proteomes" id="UP000027265"/>
    </source>
</evidence>
<organism evidence="1 2">
    <name type="scientific">Jaapia argillacea MUCL 33604</name>
    <dbReference type="NCBI Taxonomy" id="933084"/>
    <lineage>
        <taxon>Eukaryota</taxon>
        <taxon>Fungi</taxon>
        <taxon>Dikarya</taxon>
        <taxon>Basidiomycota</taxon>
        <taxon>Agaricomycotina</taxon>
        <taxon>Agaricomycetes</taxon>
        <taxon>Agaricomycetidae</taxon>
        <taxon>Jaapiales</taxon>
        <taxon>Jaapiaceae</taxon>
        <taxon>Jaapia</taxon>
    </lineage>
</organism>
<dbReference type="OrthoDB" id="3270458at2759"/>
<dbReference type="InParanoid" id="A0A067PGY9"/>
<reference evidence="2" key="1">
    <citation type="journal article" date="2014" name="Proc. Natl. Acad. Sci. U.S.A.">
        <title>Extensive sampling of basidiomycete genomes demonstrates inadequacy of the white-rot/brown-rot paradigm for wood decay fungi.</title>
        <authorList>
            <person name="Riley R."/>
            <person name="Salamov A.A."/>
            <person name="Brown D.W."/>
            <person name="Nagy L.G."/>
            <person name="Floudas D."/>
            <person name="Held B.W."/>
            <person name="Levasseur A."/>
            <person name="Lombard V."/>
            <person name="Morin E."/>
            <person name="Otillar R."/>
            <person name="Lindquist E.A."/>
            <person name="Sun H."/>
            <person name="LaButti K.M."/>
            <person name="Schmutz J."/>
            <person name="Jabbour D."/>
            <person name="Luo H."/>
            <person name="Baker S.E."/>
            <person name="Pisabarro A.G."/>
            <person name="Walton J.D."/>
            <person name="Blanchette R.A."/>
            <person name="Henrissat B."/>
            <person name="Martin F."/>
            <person name="Cullen D."/>
            <person name="Hibbett D.S."/>
            <person name="Grigoriev I.V."/>
        </authorList>
    </citation>
    <scope>NUCLEOTIDE SEQUENCE [LARGE SCALE GENOMIC DNA]</scope>
    <source>
        <strain evidence="2">MUCL 33604</strain>
    </source>
</reference>
<dbReference type="HOGENOM" id="CLU_450597_0_0_1"/>
<dbReference type="AlphaFoldDB" id="A0A067PGY9"/>
<name>A0A067PGY9_9AGAM</name>
<keyword evidence="2" id="KW-1185">Reference proteome</keyword>
<gene>
    <name evidence="1" type="ORF">JAAARDRAFT_409352</name>
</gene>
<sequence length="606" mass="68249">MLSQCTQIIPVMELIASACDVTLPPCPLPSSPLDPPLSICYVDPPRCLNLLQCPSICYSRIALPTRSVLRVSILTTERLPAGMDILANGLFTQLEQHVAKAVVDLDLDRHRGIKIFYGREEVQLLLEEAISNSVHNGRLVKIQHRCMLAISFITGVRPSTLGPSHKDYLARSLYPKLEDFVIWQPQQGRWRVEFTRAHNLIFDVSMWCILYFLLRGAFKYQTLAELFASNDSQLLILDDMKKKPAFLASDSGGRKLLENQPIMTTNVSQQVRNTASNAGLDPSGNSAIRRDAGNDFGLKLGKDYGSILLAHYSKSTFDRFYSRGITNIPLTGIRLGEIESSNPAYVEASKKMHRFSIAAVGCLIYRRGLRLLVTGHEEKKDDIRDEVSDDHNLASIKLTEEEVQSVEREPFMVKLNNDFVDAWNDYLSCFVLPSGKTYAPLLRNTRWLVKLPIRVSPEALEAASTQLHAIAKNRIRERDNIKTRLIAQKKEAAGVKVNVSRKPKRTAERTVAEIEDKEADNLAADVAKLDVVIEAARLFELAWESFVGCYDVPRSYIPVQSNVNLIKENKLVKPKAFADEAEAEFRRRADEKTRINTVQTATLKKR</sequence>
<dbReference type="EMBL" id="KL197730">
    <property type="protein sequence ID" value="KDQ54049.1"/>
    <property type="molecule type" value="Genomic_DNA"/>
</dbReference>
<protein>
    <submittedName>
        <fullName evidence="1">Uncharacterized protein</fullName>
    </submittedName>
</protein>
<evidence type="ECO:0000313" key="1">
    <source>
        <dbReference type="EMBL" id="KDQ54049.1"/>
    </source>
</evidence>
<dbReference type="Proteomes" id="UP000027265">
    <property type="component" value="Unassembled WGS sequence"/>
</dbReference>
<proteinExistence type="predicted"/>
<accession>A0A067PGY9</accession>